<dbReference type="Pfam" id="PF14706">
    <property type="entry name" value="Tnp_DNA_bind"/>
    <property type="match status" value="1"/>
</dbReference>
<dbReference type="Proteomes" id="UP000000593">
    <property type="component" value="Chromosome 1"/>
</dbReference>
<dbReference type="HOGENOM" id="CLU_178898_0_0_6"/>
<accession>Q6LUV7</accession>
<gene>
    <name evidence="2" type="primary">ISPLU9A</name>
    <name evidence="2" type="ordered locus">PBPRA0487</name>
</gene>
<dbReference type="InterPro" id="IPR012337">
    <property type="entry name" value="RNaseH-like_sf"/>
</dbReference>
<evidence type="ECO:0000313" key="2">
    <source>
        <dbReference type="EMBL" id="CAG18918.1"/>
    </source>
</evidence>
<reference evidence="3" key="1">
    <citation type="journal article" date="2005" name="Science">
        <title>Life at depth: Photobacterium profundum genome sequence and expression analysis.</title>
        <authorList>
            <person name="Vezzi A."/>
            <person name="Campanaro S."/>
            <person name="D'Angelo M."/>
            <person name="Simonato F."/>
            <person name="Vitulo N."/>
            <person name="Lauro F.M."/>
            <person name="Cestaro A."/>
            <person name="Malacrida G."/>
            <person name="Simionati B."/>
            <person name="Cannata N."/>
            <person name="Romualdi C."/>
            <person name="Bartlett D.H."/>
            <person name="Valle G."/>
        </authorList>
    </citation>
    <scope>NUCLEOTIDE SEQUENCE [LARGE SCALE GENOMIC DNA]</scope>
    <source>
        <strain evidence="3">ATCC BAA-1253 / SS9</strain>
    </source>
</reference>
<feature type="domain" description="Transposase Tn5-like N-terminal" evidence="1">
    <location>
        <begin position="7"/>
        <end position="65"/>
    </location>
</feature>
<organism evidence="2 3">
    <name type="scientific">Photobacterium profundum (strain SS9)</name>
    <dbReference type="NCBI Taxonomy" id="298386"/>
    <lineage>
        <taxon>Bacteria</taxon>
        <taxon>Pseudomonadati</taxon>
        <taxon>Pseudomonadota</taxon>
        <taxon>Gammaproteobacteria</taxon>
        <taxon>Vibrionales</taxon>
        <taxon>Vibrionaceae</taxon>
        <taxon>Photobacterium</taxon>
    </lineage>
</organism>
<protein>
    <recommendedName>
        <fullName evidence="1">Transposase Tn5-like N-terminal domain-containing protein</fullName>
    </recommendedName>
</protein>
<dbReference type="InterPro" id="IPR038215">
    <property type="entry name" value="TN5-like_N_sf"/>
</dbReference>
<dbReference type="Gene3D" id="1.10.246.40">
    <property type="entry name" value="Tn5 transposase, domain 1"/>
    <property type="match status" value="1"/>
</dbReference>
<dbReference type="eggNOG" id="COG1943">
    <property type="taxonomic scope" value="Bacteria"/>
</dbReference>
<keyword evidence="3" id="KW-1185">Reference proteome</keyword>
<dbReference type="AlphaFoldDB" id="Q6LUV7"/>
<sequence>MYISTPQDWATSLFGQANLGDPRRTKRLVKVATNLALHTGESLVKSSQQPAEIEGAYRFIRNESIHANDIAEAGFQTTTQRLTAMIYC</sequence>
<evidence type="ECO:0000313" key="3">
    <source>
        <dbReference type="Proteomes" id="UP000000593"/>
    </source>
</evidence>
<dbReference type="InterPro" id="IPR014735">
    <property type="entry name" value="Transposase_Tn5-like_N"/>
</dbReference>
<dbReference type="STRING" id="298386.PBPRA0487"/>
<dbReference type="EMBL" id="CR378664">
    <property type="protein sequence ID" value="CAG18918.1"/>
    <property type="molecule type" value="Genomic_DNA"/>
</dbReference>
<dbReference type="KEGG" id="ppr:PBPRA0487"/>
<dbReference type="SUPFAM" id="SSF53098">
    <property type="entry name" value="Ribonuclease H-like"/>
    <property type="match status" value="1"/>
</dbReference>
<proteinExistence type="predicted"/>
<name>Q6LUV7_PHOPR</name>
<evidence type="ECO:0000259" key="1">
    <source>
        <dbReference type="Pfam" id="PF14706"/>
    </source>
</evidence>